<reference evidence="1 3" key="1">
    <citation type="submission" date="2019-04" db="EMBL/GenBank/DDBJ databases">
        <title>An improved genome assembly and genetic linkage map for asparagus bean, Vigna unguiculata ssp. sesquipedialis.</title>
        <authorList>
            <person name="Xia Q."/>
            <person name="Zhang R."/>
            <person name="Dong Y."/>
        </authorList>
    </citation>
    <scope>NUCLEOTIDE SEQUENCE [LARGE SCALE GENOMIC DNA]</scope>
    <source>
        <tissue evidence="1">Leaf</tissue>
    </source>
</reference>
<dbReference type="AlphaFoldDB" id="A0A4D6MGK3"/>
<dbReference type="EMBL" id="CP039351">
    <property type="protein sequence ID" value="QCD99408.1"/>
    <property type="molecule type" value="Genomic_DNA"/>
</dbReference>
<organism evidence="1 3">
    <name type="scientific">Vigna unguiculata</name>
    <name type="common">Cowpea</name>
    <dbReference type="NCBI Taxonomy" id="3917"/>
    <lineage>
        <taxon>Eukaryota</taxon>
        <taxon>Viridiplantae</taxon>
        <taxon>Streptophyta</taxon>
        <taxon>Embryophyta</taxon>
        <taxon>Tracheophyta</taxon>
        <taxon>Spermatophyta</taxon>
        <taxon>Magnoliopsida</taxon>
        <taxon>eudicotyledons</taxon>
        <taxon>Gunneridae</taxon>
        <taxon>Pentapetalae</taxon>
        <taxon>rosids</taxon>
        <taxon>fabids</taxon>
        <taxon>Fabales</taxon>
        <taxon>Fabaceae</taxon>
        <taxon>Papilionoideae</taxon>
        <taxon>50 kb inversion clade</taxon>
        <taxon>NPAAA clade</taxon>
        <taxon>indigoferoid/millettioid clade</taxon>
        <taxon>Phaseoleae</taxon>
        <taxon>Vigna</taxon>
    </lineage>
</organism>
<evidence type="ECO:0000313" key="2">
    <source>
        <dbReference type="EMBL" id="QCE04427.1"/>
    </source>
</evidence>
<dbReference type="EMBL" id="CP039352">
    <property type="protein sequence ID" value="QCE04427.1"/>
    <property type="molecule type" value="Genomic_DNA"/>
</dbReference>
<evidence type="ECO:0000313" key="1">
    <source>
        <dbReference type="EMBL" id="QCD99408.1"/>
    </source>
</evidence>
<keyword evidence="3" id="KW-1185">Reference proteome</keyword>
<accession>A0A4D6MGK3</accession>
<gene>
    <name evidence="1" type="ORF">DEO72_LG7g689</name>
    <name evidence="2" type="ORF">DEO72_LG8g2463</name>
</gene>
<name>A0A4D6MGK3_VIGUN</name>
<dbReference type="Proteomes" id="UP000501690">
    <property type="component" value="Linkage Group LG8"/>
</dbReference>
<sequence length="145" mass="15908">MSFHESAPGAVVLIRLELVMLLNVVGVLECWLLHEGTVVSTGFLAQVKGARLSESPSHLSESLMRLLHRGIAEKALPIDIPPIESRRELGKTQRKEDLWCLSSVRSGFSLVWGILNSKNVVLKGIGLLHASPIDAASRVKLRPAW</sequence>
<evidence type="ECO:0000313" key="3">
    <source>
        <dbReference type="Proteomes" id="UP000501690"/>
    </source>
</evidence>
<proteinExistence type="predicted"/>
<protein>
    <submittedName>
        <fullName evidence="1">Uncharacterized protein</fullName>
    </submittedName>
</protein>
<dbReference type="Proteomes" id="UP000501690">
    <property type="component" value="Linkage Group LG7"/>
</dbReference>